<feature type="transmembrane region" description="Helical" evidence="10">
    <location>
        <begin position="298"/>
        <end position="321"/>
    </location>
</feature>
<dbReference type="InterPro" id="IPR045262">
    <property type="entry name" value="STP/PLT_plant"/>
</dbReference>
<keyword evidence="4" id="KW-0762">Sugar transport</keyword>
<evidence type="ECO:0000259" key="11">
    <source>
        <dbReference type="PROSITE" id="PS50222"/>
    </source>
</evidence>
<dbReference type="PROSITE" id="PS50222">
    <property type="entry name" value="EF_HAND_2"/>
    <property type="match status" value="3"/>
</dbReference>
<dbReference type="SUPFAM" id="SSF103473">
    <property type="entry name" value="MFS general substrate transporter"/>
    <property type="match status" value="1"/>
</dbReference>
<dbReference type="InterPro" id="IPR002048">
    <property type="entry name" value="EF_hand_dom"/>
</dbReference>
<dbReference type="SMART" id="SM00054">
    <property type="entry name" value="EFh"/>
    <property type="match status" value="3"/>
</dbReference>
<dbReference type="Pfam" id="PF13405">
    <property type="entry name" value="EF-hand_6"/>
    <property type="match status" value="1"/>
</dbReference>
<comment type="similarity">
    <text evidence="2">Belongs to the major facilitator superfamily. Sugar transporter (TC 2.A.1.1) family.</text>
</comment>
<keyword evidence="8 10" id="KW-1133">Transmembrane helix</keyword>
<dbReference type="OrthoDB" id="6612291at2759"/>
<dbReference type="GO" id="GO:0005509">
    <property type="term" value="F:calcium ion binding"/>
    <property type="evidence" value="ECO:0007669"/>
    <property type="project" value="InterPro"/>
</dbReference>
<dbReference type="SUPFAM" id="SSF47473">
    <property type="entry name" value="EF-hand"/>
    <property type="match status" value="1"/>
</dbReference>
<dbReference type="CDD" id="cd17361">
    <property type="entry name" value="MFS_STP"/>
    <property type="match status" value="1"/>
</dbReference>
<evidence type="ECO:0000256" key="3">
    <source>
        <dbReference type="ARBA" id="ARBA00022448"/>
    </source>
</evidence>
<keyword evidence="14" id="KW-1185">Reference proteome</keyword>
<dbReference type="Gene3D" id="1.10.238.10">
    <property type="entry name" value="EF-hand"/>
    <property type="match status" value="1"/>
</dbReference>
<comment type="caution">
    <text evidence="13">The sequence shown here is derived from an EMBL/GenBank/DDBJ whole genome shotgun (WGS) entry which is preliminary data.</text>
</comment>
<comment type="subcellular location">
    <subcellularLocation>
        <location evidence="1">Membrane</location>
        <topology evidence="1">Multi-pass membrane protein</topology>
    </subcellularLocation>
</comment>
<dbReference type="NCBIfam" id="TIGR00879">
    <property type="entry name" value="SP"/>
    <property type="match status" value="1"/>
</dbReference>
<dbReference type="InterPro" id="IPR005828">
    <property type="entry name" value="MFS_sugar_transport-like"/>
</dbReference>
<evidence type="ECO:0000259" key="12">
    <source>
        <dbReference type="PROSITE" id="PS50850"/>
    </source>
</evidence>
<protein>
    <submittedName>
        <fullName evidence="13">Sugar transport 10-like</fullName>
    </submittedName>
</protein>
<dbReference type="PANTHER" id="PTHR23500">
    <property type="entry name" value="SOLUTE CARRIER FAMILY 2, FACILITATED GLUCOSE TRANSPORTER"/>
    <property type="match status" value="1"/>
</dbReference>
<dbReference type="EMBL" id="LHPG02000013">
    <property type="protein sequence ID" value="PRW44464.1"/>
    <property type="molecule type" value="Genomic_DNA"/>
</dbReference>
<feature type="transmembrane region" description="Helical" evidence="10">
    <location>
        <begin position="78"/>
        <end position="101"/>
    </location>
</feature>
<dbReference type="GO" id="GO:0015293">
    <property type="term" value="F:symporter activity"/>
    <property type="evidence" value="ECO:0007669"/>
    <property type="project" value="UniProtKB-KW"/>
</dbReference>
<feature type="transmembrane region" description="Helical" evidence="10">
    <location>
        <begin position="21"/>
        <end position="39"/>
    </location>
</feature>
<evidence type="ECO:0000256" key="5">
    <source>
        <dbReference type="ARBA" id="ARBA00022692"/>
    </source>
</evidence>
<evidence type="ECO:0000256" key="4">
    <source>
        <dbReference type="ARBA" id="ARBA00022597"/>
    </source>
</evidence>
<dbReference type="PROSITE" id="PS00018">
    <property type="entry name" value="EF_HAND_1"/>
    <property type="match status" value="2"/>
</dbReference>
<dbReference type="GO" id="GO:0015145">
    <property type="term" value="F:monosaccharide transmembrane transporter activity"/>
    <property type="evidence" value="ECO:0007669"/>
    <property type="project" value="InterPro"/>
</dbReference>
<evidence type="ECO:0000256" key="2">
    <source>
        <dbReference type="ARBA" id="ARBA00010992"/>
    </source>
</evidence>
<keyword evidence="5 10" id="KW-0812">Transmembrane</keyword>
<dbReference type="Pfam" id="PF13499">
    <property type="entry name" value="EF-hand_7"/>
    <property type="match status" value="1"/>
</dbReference>
<keyword evidence="3" id="KW-0813">Transport</keyword>
<feature type="transmembrane region" description="Helical" evidence="10">
    <location>
        <begin position="461"/>
        <end position="484"/>
    </location>
</feature>
<proteinExistence type="inferred from homology"/>
<feature type="transmembrane region" description="Helical" evidence="10">
    <location>
        <begin position="366"/>
        <end position="387"/>
    </location>
</feature>
<dbReference type="InterPro" id="IPR036259">
    <property type="entry name" value="MFS_trans_sf"/>
</dbReference>
<dbReference type="InterPro" id="IPR020846">
    <property type="entry name" value="MFS_dom"/>
</dbReference>
<evidence type="ECO:0000256" key="9">
    <source>
        <dbReference type="ARBA" id="ARBA00023136"/>
    </source>
</evidence>
<dbReference type="InterPro" id="IPR044778">
    <property type="entry name" value="MFS_STP/MST-like_plant"/>
</dbReference>
<evidence type="ECO:0000313" key="13">
    <source>
        <dbReference type="EMBL" id="PRW44464.1"/>
    </source>
</evidence>
<sequence>MAVFVPAGTPGSRASEYHGGWTWLLASGILTSMICGWAYGWDLGVTGGVTGMKTFRSYFFPDFKPATNTMWCHFSDPYLQLVTSTAYIAAVPATFIAFWLCGWRGRMLVVFLSACAYEIAAGLQAGAQNLGMLYTGRACVGFGMAFGNQAAPVFMSEVALPKIRGALISLYQFAVVIGILFAQLTNYGTGKINGQASWRIPLGVYGAPVLLVLLAAPFLPDSPDSYIARRQLPKARRTLERLRGTKEVDAEWEDMVEETQGTEAKRRALISHVSSRSKFERSQLRATLRWAWRYRVHFTLCFTLGAFRALTGNPLLLFYAPELFQTLGTSQNYSLLSALTQGCAKVVGNLLAVFLVDRVGRKKLQVFGGVGQLLCQIAASLITGIWFNNSGVDDNDAWALTAVLCLFEVFFEISICTLSWVLATEICPLEIRTIGSGFHVMGDLCLQIVFTQLSLTMMCHMQWGVFAMSAGFCVLFILFSLFLIPETKGIPLDQIQESLQTHWLWRHAMRELREAGERAEVEAATKASLAKLSGGGSSAEKEAVLPSAHGEGLSKAELERMERRLKRLGRGEKELARSDFQMIPELAGNPFLPRIFEMFDADGDGYMHAGDLRALLESLGRLARDEEERFQFAFRIYDADDDGFVTRADLLRQLQQTNRRGLSAGQLEEIVSSTVATFDADGDGQLCYEEFRALLCDSATQQALKF</sequence>
<feature type="domain" description="EF-hand" evidence="11">
    <location>
        <begin position="625"/>
        <end position="660"/>
    </location>
</feature>
<dbReference type="PANTHER" id="PTHR23500:SF357">
    <property type="entry name" value="IP12678P"/>
    <property type="match status" value="1"/>
</dbReference>
<dbReference type="Pfam" id="PF00083">
    <property type="entry name" value="Sugar_tr"/>
    <property type="match status" value="1"/>
</dbReference>
<organism evidence="13 14">
    <name type="scientific">Chlorella sorokiniana</name>
    <name type="common">Freshwater green alga</name>
    <dbReference type="NCBI Taxonomy" id="3076"/>
    <lineage>
        <taxon>Eukaryota</taxon>
        <taxon>Viridiplantae</taxon>
        <taxon>Chlorophyta</taxon>
        <taxon>core chlorophytes</taxon>
        <taxon>Trebouxiophyceae</taxon>
        <taxon>Chlorellales</taxon>
        <taxon>Chlorellaceae</taxon>
        <taxon>Chlorella clade</taxon>
        <taxon>Chlorella</taxon>
    </lineage>
</organism>
<feature type="transmembrane region" description="Helical" evidence="10">
    <location>
        <begin position="202"/>
        <end position="220"/>
    </location>
</feature>
<dbReference type="PRINTS" id="PR00171">
    <property type="entry name" value="SUGRTRNSPORT"/>
</dbReference>
<evidence type="ECO:0000256" key="8">
    <source>
        <dbReference type="ARBA" id="ARBA00022989"/>
    </source>
</evidence>
<accession>A0A2P6TK48</accession>
<dbReference type="InterPro" id="IPR011992">
    <property type="entry name" value="EF-hand-dom_pair"/>
</dbReference>
<dbReference type="Gene3D" id="1.20.1250.20">
    <property type="entry name" value="MFS general substrate transporter like domains"/>
    <property type="match status" value="1"/>
</dbReference>
<dbReference type="GO" id="GO:0016020">
    <property type="term" value="C:membrane"/>
    <property type="evidence" value="ECO:0007669"/>
    <property type="project" value="UniProtKB-SubCell"/>
</dbReference>
<dbReference type="AlphaFoldDB" id="A0A2P6TK48"/>
<dbReference type="PROSITE" id="PS00216">
    <property type="entry name" value="SUGAR_TRANSPORT_1"/>
    <property type="match status" value="1"/>
</dbReference>
<evidence type="ECO:0000256" key="6">
    <source>
        <dbReference type="ARBA" id="ARBA00022837"/>
    </source>
</evidence>
<feature type="domain" description="EF-hand" evidence="11">
    <location>
        <begin position="587"/>
        <end position="622"/>
    </location>
</feature>
<name>A0A2P6TK48_CHLSO</name>
<keyword evidence="9 10" id="KW-0472">Membrane</keyword>
<feature type="domain" description="EF-hand" evidence="11">
    <location>
        <begin position="666"/>
        <end position="701"/>
    </location>
</feature>
<keyword evidence="7" id="KW-0769">Symport</keyword>
<dbReference type="InterPro" id="IPR005829">
    <property type="entry name" value="Sugar_transporter_CS"/>
</dbReference>
<reference evidence="13 14" key="1">
    <citation type="journal article" date="2018" name="Plant J.">
        <title>Genome sequences of Chlorella sorokiniana UTEX 1602 and Micractinium conductrix SAG 241.80: implications to maltose excretion by a green alga.</title>
        <authorList>
            <person name="Arriola M.B."/>
            <person name="Velmurugan N."/>
            <person name="Zhang Y."/>
            <person name="Plunkett M.H."/>
            <person name="Hondzo H."/>
            <person name="Barney B.M."/>
        </authorList>
    </citation>
    <scope>NUCLEOTIDE SEQUENCE [LARGE SCALE GENOMIC DNA]</scope>
    <source>
        <strain evidence="14">UTEX 1602</strain>
    </source>
</reference>
<dbReference type="Proteomes" id="UP000239899">
    <property type="component" value="Unassembled WGS sequence"/>
</dbReference>
<feature type="domain" description="Major facilitator superfamily (MFS) profile" evidence="12">
    <location>
        <begin position="28"/>
        <end position="488"/>
    </location>
</feature>
<evidence type="ECO:0000313" key="14">
    <source>
        <dbReference type="Proteomes" id="UP000239899"/>
    </source>
</evidence>
<keyword evidence="6" id="KW-0106">Calcium</keyword>
<dbReference type="CDD" id="cd00051">
    <property type="entry name" value="EFh"/>
    <property type="match status" value="2"/>
</dbReference>
<feature type="transmembrane region" description="Helical" evidence="10">
    <location>
        <begin position="333"/>
        <end position="354"/>
    </location>
</feature>
<dbReference type="InterPro" id="IPR003663">
    <property type="entry name" value="Sugar/inositol_transpt"/>
</dbReference>
<evidence type="ECO:0000256" key="10">
    <source>
        <dbReference type="SAM" id="Phobius"/>
    </source>
</evidence>
<evidence type="ECO:0000256" key="7">
    <source>
        <dbReference type="ARBA" id="ARBA00022847"/>
    </source>
</evidence>
<gene>
    <name evidence="13" type="ORF">C2E21_6747</name>
</gene>
<dbReference type="PROSITE" id="PS50850">
    <property type="entry name" value="MFS"/>
    <property type="match status" value="1"/>
</dbReference>
<feature type="transmembrane region" description="Helical" evidence="10">
    <location>
        <begin position="163"/>
        <end position="182"/>
    </location>
</feature>
<evidence type="ECO:0000256" key="1">
    <source>
        <dbReference type="ARBA" id="ARBA00004141"/>
    </source>
</evidence>
<feature type="transmembrane region" description="Helical" evidence="10">
    <location>
        <begin position="399"/>
        <end position="422"/>
    </location>
</feature>
<dbReference type="InterPro" id="IPR018247">
    <property type="entry name" value="EF_Hand_1_Ca_BS"/>
</dbReference>